<dbReference type="EMBL" id="JBBNAE010000009">
    <property type="protein sequence ID" value="KAK9096032.1"/>
    <property type="molecule type" value="Genomic_DNA"/>
</dbReference>
<gene>
    <name evidence="1" type="ORF">Sjap_021529</name>
</gene>
<dbReference type="Proteomes" id="UP001417504">
    <property type="component" value="Unassembled WGS sequence"/>
</dbReference>
<name>A0AAP0ESF3_9MAGN</name>
<keyword evidence="2" id="KW-1185">Reference proteome</keyword>
<accession>A0AAP0ESF3</accession>
<evidence type="ECO:0000313" key="1">
    <source>
        <dbReference type="EMBL" id="KAK9096032.1"/>
    </source>
</evidence>
<sequence length="113" mass="12805">MPFHIYKIQIVKNHNHSTSFSSLRLLTLASSLSSLWFAQNRQNRSFNTYKYSDRERDGGSSGLTSKSSRRAVFFVSESSRVTREEGGAVQSSRVTRVGVDEKMILDCVLCAYM</sequence>
<organism evidence="1 2">
    <name type="scientific">Stephania japonica</name>
    <dbReference type="NCBI Taxonomy" id="461633"/>
    <lineage>
        <taxon>Eukaryota</taxon>
        <taxon>Viridiplantae</taxon>
        <taxon>Streptophyta</taxon>
        <taxon>Embryophyta</taxon>
        <taxon>Tracheophyta</taxon>
        <taxon>Spermatophyta</taxon>
        <taxon>Magnoliopsida</taxon>
        <taxon>Ranunculales</taxon>
        <taxon>Menispermaceae</taxon>
        <taxon>Menispermoideae</taxon>
        <taxon>Cissampelideae</taxon>
        <taxon>Stephania</taxon>
    </lineage>
</organism>
<comment type="caution">
    <text evidence="1">The sequence shown here is derived from an EMBL/GenBank/DDBJ whole genome shotgun (WGS) entry which is preliminary data.</text>
</comment>
<dbReference type="AlphaFoldDB" id="A0AAP0ESF3"/>
<evidence type="ECO:0000313" key="2">
    <source>
        <dbReference type="Proteomes" id="UP001417504"/>
    </source>
</evidence>
<proteinExistence type="predicted"/>
<reference evidence="1 2" key="1">
    <citation type="submission" date="2024-01" db="EMBL/GenBank/DDBJ databases">
        <title>Genome assemblies of Stephania.</title>
        <authorList>
            <person name="Yang L."/>
        </authorList>
    </citation>
    <scope>NUCLEOTIDE SEQUENCE [LARGE SCALE GENOMIC DNA]</scope>
    <source>
        <strain evidence="1">QJT</strain>
        <tissue evidence="1">Leaf</tissue>
    </source>
</reference>
<protein>
    <submittedName>
        <fullName evidence="1">Uncharacterized protein</fullName>
    </submittedName>
</protein>